<feature type="domain" description="Transposase IS200-like" evidence="1">
    <location>
        <begin position="9"/>
        <end position="123"/>
    </location>
</feature>
<dbReference type="InterPro" id="IPR036515">
    <property type="entry name" value="Transposase_17_sf"/>
</dbReference>
<gene>
    <name evidence="2" type="ORF">ASZ90_019832</name>
</gene>
<dbReference type="PANTHER" id="PTHR34322">
    <property type="entry name" value="TRANSPOSASE, Y1_TNP DOMAIN-CONTAINING"/>
    <property type="match status" value="1"/>
</dbReference>
<dbReference type="InterPro" id="IPR002686">
    <property type="entry name" value="Transposase_17"/>
</dbReference>
<protein>
    <recommendedName>
        <fullName evidence="1">Transposase IS200-like domain-containing protein</fullName>
    </recommendedName>
</protein>
<dbReference type="NCBIfam" id="NF047646">
    <property type="entry name" value="REP_Tyr_transpos"/>
    <property type="match status" value="1"/>
</dbReference>
<evidence type="ECO:0000313" key="2">
    <source>
        <dbReference type="EMBL" id="KUG02756.1"/>
    </source>
</evidence>
<dbReference type="SUPFAM" id="SSF143422">
    <property type="entry name" value="Transposase IS200-like"/>
    <property type="match status" value="1"/>
</dbReference>
<dbReference type="GO" id="GO:0004803">
    <property type="term" value="F:transposase activity"/>
    <property type="evidence" value="ECO:0007669"/>
    <property type="project" value="InterPro"/>
</dbReference>
<comment type="caution">
    <text evidence="2">The sequence shown here is derived from an EMBL/GenBank/DDBJ whole genome shotgun (WGS) entry which is preliminary data.</text>
</comment>
<dbReference type="EMBL" id="LNQE01001909">
    <property type="protein sequence ID" value="KUG02756.1"/>
    <property type="molecule type" value="Genomic_DNA"/>
</dbReference>
<proteinExistence type="predicted"/>
<dbReference type="GO" id="GO:0006313">
    <property type="term" value="P:DNA transposition"/>
    <property type="evidence" value="ECO:0007669"/>
    <property type="project" value="InterPro"/>
</dbReference>
<dbReference type="SMART" id="SM01321">
    <property type="entry name" value="Y1_Tnp"/>
    <property type="match status" value="1"/>
</dbReference>
<evidence type="ECO:0000259" key="1">
    <source>
        <dbReference type="SMART" id="SM01321"/>
    </source>
</evidence>
<dbReference type="AlphaFoldDB" id="A0A0W8E2A2"/>
<accession>A0A0W8E2A2</accession>
<reference evidence="2" key="1">
    <citation type="journal article" date="2015" name="Proc. Natl. Acad. Sci. U.S.A.">
        <title>Networks of energetic and metabolic interactions define dynamics in microbial communities.</title>
        <authorList>
            <person name="Embree M."/>
            <person name="Liu J.K."/>
            <person name="Al-Bassam M.M."/>
            <person name="Zengler K."/>
        </authorList>
    </citation>
    <scope>NUCLEOTIDE SEQUENCE</scope>
</reference>
<dbReference type="Pfam" id="PF01797">
    <property type="entry name" value="Y1_Tnp"/>
    <property type="match status" value="1"/>
</dbReference>
<organism evidence="2">
    <name type="scientific">hydrocarbon metagenome</name>
    <dbReference type="NCBI Taxonomy" id="938273"/>
    <lineage>
        <taxon>unclassified sequences</taxon>
        <taxon>metagenomes</taxon>
        <taxon>ecological metagenomes</taxon>
    </lineage>
</organism>
<dbReference type="Gene3D" id="3.30.70.1290">
    <property type="entry name" value="Transposase IS200-like"/>
    <property type="match status" value="1"/>
</dbReference>
<dbReference type="GO" id="GO:0003677">
    <property type="term" value="F:DNA binding"/>
    <property type="evidence" value="ECO:0007669"/>
    <property type="project" value="InterPro"/>
</dbReference>
<dbReference type="PANTHER" id="PTHR34322:SF2">
    <property type="entry name" value="TRANSPOSASE IS200-LIKE DOMAIN-CONTAINING PROTEIN"/>
    <property type="match status" value="1"/>
</dbReference>
<sequence length="252" mass="30106">MARQKRLKSESGYYHIMMRGNERRDIFLDDQDKIRFIETISEKKQEDRFYLHAFCLMDNHIHLMVSEGTEDIATVIKRIAVSYVYYFNKKYKRVGHLFQDRYRSEVVEDDRYVLALARYIHNNPVKAGLTKTAGEYRWSSYICYIDEKQYLNKILDKQIILAMFSEDKEKAKKLYKEFMNKENDDQFIDLQEEKQIMDEEEAKLLFKQLSAGQGENKEIIREFKQKTNLSLRQIAAIAGISKDKVNKFLKDD</sequence>
<name>A0A0W8E2A2_9ZZZZ</name>